<gene>
    <name evidence="1" type="ORF">BB561_003981</name>
</gene>
<proteinExistence type="predicted"/>
<dbReference type="GO" id="GO:0005634">
    <property type="term" value="C:nucleus"/>
    <property type="evidence" value="ECO:0007669"/>
    <property type="project" value="TreeGrafter"/>
</dbReference>
<dbReference type="Pfam" id="PF08613">
    <property type="entry name" value="Cyclin"/>
    <property type="match status" value="1"/>
</dbReference>
<protein>
    <recommendedName>
        <fullName evidence="3">Cyclin</fullName>
    </recommendedName>
</protein>
<name>A0A2T9YIL0_9FUNG</name>
<dbReference type="Gene3D" id="1.10.472.10">
    <property type="entry name" value="Cyclin-like"/>
    <property type="match status" value="1"/>
</dbReference>
<dbReference type="AlphaFoldDB" id="A0A2T9YIL0"/>
<dbReference type="PANTHER" id="PTHR15615">
    <property type="match status" value="1"/>
</dbReference>
<keyword evidence="2" id="KW-1185">Reference proteome</keyword>
<dbReference type="GO" id="GO:0000307">
    <property type="term" value="C:cyclin-dependent protein kinase holoenzyme complex"/>
    <property type="evidence" value="ECO:0007669"/>
    <property type="project" value="TreeGrafter"/>
</dbReference>
<evidence type="ECO:0000313" key="2">
    <source>
        <dbReference type="Proteomes" id="UP000245383"/>
    </source>
</evidence>
<dbReference type="STRING" id="133385.A0A2T9YIL0"/>
<sequence>MAQKSISSLMTKHGFFLEEATVEDMLVLLESLVTNIVSRNDAQIIKSRKIILTPFNSKTIPEISIGKYLRRLALGVDVGVDVLINVIAYFIRLKVSTLSIEANSHIDNFCTVDYPNGIDYTSQIYNCSSTYTEFHSVLSSRNPLYHGLFLNSYNIHRILLTAMTAAQKLSSDFFYKNSSYAKIGGISTEELNFLEMELLFLLQFNLFVGQEEQQRIGEEILRQYIVCQLEKPAKIPKLLQVDFSQSKNTRKTEISTF</sequence>
<accession>A0A2T9YIL0</accession>
<evidence type="ECO:0000313" key="1">
    <source>
        <dbReference type="EMBL" id="PVU92192.1"/>
    </source>
</evidence>
<dbReference type="PANTHER" id="PTHR15615:SF94">
    <property type="entry name" value="PHO85 CYCLIN-6-RELATED"/>
    <property type="match status" value="1"/>
</dbReference>
<dbReference type="InterPro" id="IPR013922">
    <property type="entry name" value="Cyclin_PHO80-like"/>
</dbReference>
<reference evidence="1 2" key="1">
    <citation type="journal article" date="2018" name="MBio">
        <title>Comparative Genomics Reveals the Core Gene Toolbox for the Fungus-Insect Symbiosis.</title>
        <authorList>
            <person name="Wang Y."/>
            <person name="Stata M."/>
            <person name="Wang W."/>
            <person name="Stajich J.E."/>
            <person name="White M.M."/>
            <person name="Moncalvo J.M."/>
        </authorList>
    </citation>
    <scope>NUCLEOTIDE SEQUENCE [LARGE SCALE GENOMIC DNA]</scope>
    <source>
        <strain evidence="1 2">SWE-8-4</strain>
    </source>
</reference>
<dbReference type="Proteomes" id="UP000245383">
    <property type="component" value="Unassembled WGS sequence"/>
</dbReference>
<dbReference type="OrthoDB" id="1060854at2759"/>
<dbReference type="GO" id="GO:0016538">
    <property type="term" value="F:cyclin-dependent protein serine/threonine kinase regulator activity"/>
    <property type="evidence" value="ECO:0007669"/>
    <property type="project" value="TreeGrafter"/>
</dbReference>
<comment type="caution">
    <text evidence="1">The sequence shown here is derived from an EMBL/GenBank/DDBJ whole genome shotgun (WGS) entry which is preliminary data.</text>
</comment>
<evidence type="ECO:0008006" key="3">
    <source>
        <dbReference type="Google" id="ProtNLM"/>
    </source>
</evidence>
<dbReference type="GO" id="GO:0019901">
    <property type="term" value="F:protein kinase binding"/>
    <property type="evidence" value="ECO:0007669"/>
    <property type="project" value="InterPro"/>
</dbReference>
<organism evidence="1 2">
    <name type="scientific">Smittium simulii</name>
    <dbReference type="NCBI Taxonomy" id="133385"/>
    <lineage>
        <taxon>Eukaryota</taxon>
        <taxon>Fungi</taxon>
        <taxon>Fungi incertae sedis</taxon>
        <taxon>Zoopagomycota</taxon>
        <taxon>Kickxellomycotina</taxon>
        <taxon>Harpellomycetes</taxon>
        <taxon>Harpellales</taxon>
        <taxon>Legeriomycetaceae</taxon>
        <taxon>Smittium</taxon>
    </lineage>
</organism>
<dbReference type="EMBL" id="MBFR01000171">
    <property type="protein sequence ID" value="PVU92192.1"/>
    <property type="molecule type" value="Genomic_DNA"/>
</dbReference>